<proteinExistence type="predicted"/>
<gene>
    <name evidence="1" type="ORF">TNCV_1282781</name>
</gene>
<dbReference type="GO" id="GO:0003676">
    <property type="term" value="F:nucleic acid binding"/>
    <property type="evidence" value="ECO:0007669"/>
    <property type="project" value="InterPro"/>
</dbReference>
<dbReference type="AlphaFoldDB" id="A0A8X6SQL0"/>
<sequence length="94" mass="11130">MLMGAPMPGKYVMLSCYRMIMRDHTHRDRIVDTYLEQERIQRMQCSARSLDLKPNEHVWNYLGRRVDALNYLTRIVAKLSTALEEQCSSHFPQN</sequence>
<name>A0A8X6SQL0_TRICX</name>
<dbReference type="Gene3D" id="3.30.420.10">
    <property type="entry name" value="Ribonuclease H-like superfamily/Ribonuclease H"/>
    <property type="match status" value="1"/>
</dbReference>
<comment type="caution">
    <text evidence="1">The sequence shown here is derived from an EMBL/GenBank/DDBJ whole genome shotgun (WGS) entry which is preliminary data.</text>
</comment>
<dbReference type="EMBL" id="BMAU01021335">
    <property type="protein sequence ID" value="GFY15630.1"/>
    <property type="molecule type" value="Genomic_DNA"/>
</dbReference>
<dbReference type="InterPro" id="IPR036397">
    <property type="entry name" value="RNaseH_sf"/>
</dbReference>
<keyword evidence="2" id="KW-1185">Reference proteome</keyword>
<protein>
    <submittedName>
        <fullName evidence="1">Uncharacterized protein</fullName>
    </submittedName>
</protein>
<evidence type="ECO:0000313" key="2">
    <source>
        <dbReference type="Proteomes" id="UP000887159"/>
    </source>
</evidence>
<reference evidence="1" key="1">
    <citation type="submission" date="2020-08" db="EMBL/GenBank/DDBJ databases">
        <title>Multicomponent nature underlies the extraordinary mechanical properties of spider dragline silk.</title>
        <authorList>
            <person name="Kono N."/>
            <person name="Nakamura H."/>
            <person name="Mori M."/>
            <person name="Yoshida Y."/>
            <person name="Ohtoshi R."/>
            <person name="Malay A.D."/>
            <person name="Moran D.A.P."/>
            <person name="Tomita M."/>
            <person name="Numata K."/>
            <person name="Arakawa K."/>
        </authorList>
    </citation>
    <scope>NUCLEOTIDE SEQUENCE</scope>
</reference>
<accession>A0A8X6SQL0</accession>
<evidence type="ECO:0000313" key="1">
    <source>
        <dbReference type="EMBL" id="GFY15630.1"/>
    </source>
</evidence>
<organism evidence="1 2">
    <name type="scientific">Trichonephila clavipes</name>
    <name type="common">Golden silk orbweaver</name>
    <name type="synonym">Nephila clavipes</name>
    <dbReference type="NCBI Taxonomy" id="2585209"/>
    <lineage>
        <taxon>Eukaryota</taxon>
        <taxon>Metazoa</taxon>
        <taxon>Ecdysozoa</taxon>
        <taxon>Arthropoda</taxon>
        <taxon>Chelicerata</taxon>
        <taxon>Arachnida</taxon>
        <taxon>Araneae</taxon>
        <taxon>Araneomorphae</taxon>
        <taxon>Entelegynae</taxon>
        <taxon>Araneoidea</taxon>
        <taxon>Nephilidae</taxon>
        <taxon>Trichonephila</taxon>
    </lineage>
</organism>
<dbReference type="Proteomes" id="UP000887159">
    <property type="component" value="Unassembled WGS sequence"/>
</dbReference>